<dbReference type="SUPFAM" id="SSF55804">
    <property type="entry name" value="Phoshotransferase/anion transport protein"/>
    <property type="match status" value="1"/>
</dbReference>
<dbReference type="Gene3D" id="3.40.930.10">
    <property type="entry name" value="Mannitol-specific EII, Chain A"/>
    <property type="match status" value="1"/>
</dbReference>
<dbReference type="eggNOG" id="COG1762">
    <property type="taxonomic scope" value="Bacteria"/>
</dbReference>
<evidence type="ECO:0000313" key="2">
    <source>
        <dbReference type="EMBL" id="SIN85746.1"/>
    </source>
</evidence>
<evidence type="ECO:0000259" key="1">
    <source>
        <dbReference type="PROSITE" id="PS51094"/>
    </source>
</evidence>
<dbReference type="RefSeq" id="WP_034546619.1">
    <property type="nucleotide sequence ID" value="NZ_FSRN01000001.1"/>
</dbReference>
<dbReference type="InterPro" id="IPR002178">
    <property type="entry name" value="PTS_EIIA_type-2_dom"/>
</dbReference>
<keyword evidence="3" id="KW-1185">Reference proteome</keyword>
<accession>A0A1N6ERS4</accession>
<dbReference type="AlphaFoldDB" id="A0A1N6ERS4"/>
<protein>
    <submittedName>
        <fullName evidence="2">PTS system IIA component, Gat family</fullName>
    </submittedName>
</protein>
<name>A0A1N6ERS4_9LACT</name>
<evidence type="ECO:0000313" key="3">
    <source>
        <dbReference type="Proteomes" id="UP000184758"/>
    </source>
</evidence>
<dbReference type="InterPro" id="IPR016152">
    <property type="entry name" value="PTrfase/Anion_transptr"/>
</dbReference>
<gene>
    <name evidence="2" type="ORF">SAMN05878443_0161</name>
</gene>
<organism evidence="2 3">
    <name type="scientific">Carnobacterium alterfunditum</name>
    <dbReference type="NCBI Taxonomy" id="28230"/>
    <lineage>
        <taxon>Bacteria</taxon>
        <taxon>Bacillati</taxon>
        <taxon>Bacillota</taxon>
        <taxon>Bacilli</taxon>
        <taxon>Lactobacillales</taxon>
        <taxon>Carnobacteriaceae</taxon>
        <taxon>Carnobacterium</taxon>
    </lineage>
</organism>
<dbReference type="Pfam" id="PF00359">
    <property type="entry name" value="PTS_EIIA_2"/>
    <property type="match status" value="1"/>
</dbReference>
<dbReference type="PROSITE" id="PS51094">
    <property type="entry name" value="PTS_EIIA_TYPE_2"/>
    <property type="match status" value="1"/>
</dbReference>
<dbReference type="STRING" id="28230.SAMN05878443_0161"/>
<dbReference type="EMBL" id="FSRN01000001">
    <property type="protein sequence ID" value="SIN85746.1"/>
    <property type="molecule type" value="Genomic_DNA"/>
</dbReference>
<dbReference type="PANTHER" id="PTHR47738">
    <property type="entry name" value="PTS SYSTEM FRUCTOSE-LIKE EIIA COMPONENT-RELATED"/>
    <property type="match status" value="1"/>
</dbReference>
<dbReference type="InterPro" id="IPR051541">
    <property type="entry name" value="PTS_SugarTrans_NitroReg"/>
</dbReference>
<reference evidence="3" key="1">
    <citation type="submission" date="2016-11" db="EMBL/GenBank/DDBJ databases">
        <authorList>
            <person name="Varghese N."/>
            <person name="Submissions S."/>
        </authorList>
    </citation>
    <scope>NUCLEOTIDE SEQUENCE [LARGE SCALE GENOMIC DNA]</scope>
    <source>
        <strain evidence="3">313</strain>
    </source>
</reference>
<dbReference type="Proteomes" id="UP000184758">
    <property type="component" value="Unassembled WGS sequence"/>
</dbReference>
<dbReference type="PANTHER" id="PTHR47738:SF3">
    <property type="entry name" value="PHOSPHOTRANSFERASE SYSTEM MANNITOL_FRUCTOSE-SPECIFIC IIA DOMAIN CONTAINING PROTEIN"/>
    <property type="match status" value="1"/>
</dbReference>
<feature type="domain" description="PTS EIIA type-2" evidence="1">
    <location>
        <begin position="3"/>
        <end position="150"/>
    </location>
</feature>
<dbReference type="CDD" id="cd00211">
    <property type="entry name" value="PTS_IIA_fru"/>
    <property type="match status" value="1"/>
</dbReference>
<proteinExistence type="predicted"/>
<dbReference type="OrthoDB" id="370976at2"/>
<sequence length="152" mass="17319">MKLNLDKNLIFPNLEFEKKEDVLNFMSGKLLEYKYVKPGYQKAIIDRENIYPTGLPSLGVNIAIPHADNDLVNKTTIAIGILKKAAKFCSMENIEKELDVQIVMMLAIKEPHGQIEMLQKVVSIIQNDKLTKKITEMTDKDKVLSVLEPYLN</sequence>